<gene>
    <name evidence="2" type="ORF">HAZT_HAZT006230</name>
</gene>
<comment type="caution">
    <text evidence="2">The sequence shown here is derived from an EMBL/GenBank/DDBJ whole genome shotgun (WGS) entry which is preliminary data.</text>
</comment>
<feature type="region of interest" description="Disordered" evidence="1">
    <location>
        <begin position="111"/>
        <end position="137"/>
    </location>
</feature>
<dbReference type="Proteomes" id="UP000711488">
    <property type="component" value="Unassembled WGS sequence"/>
</dbReference>
<dbReference type="EMBL" id="JQDR03007125">
    <property type="protein sequence ID" value="KAA0199111.1"/>
    <property type="molecule type" value="Genomic_DNA"/>
</dbReference>
<reference evidence="2" key="1">
    <citation type="submission" date="2014-08" db="EMBL/GenBank/DDBJ databases">
        <authorList>
            <person name="Murali S."/>
            <person name="Richards S."/>
            <person name="Bandaranaike D."/>
            <person name="Bellair M."/>
            <person name="Blankenburg K."/>
            <person name="Chao H."/>
            <person name="Dinh H."/>
            <person name="Doddapaneni H."/>
            <person name="Dugan-Rocha S."/>
            <person name="Elkadiri S."/>
            <person name="Gnanaolivu R."/>
            <person name="Hughes D."/>
            <person name="Lee S."/>
            <person name="Li M."/>
            <person name="Ming W."/>
            <person name="Munidasa M."/>
            <person name="Muniz J."/>
            <person name="Nguyen L."/>
            <person name="Osuji N."/>
            <person name="Pu L.-L."/>
            <person name="Puazo M."/>
            <person name="Skinner E."/>
            <person name="Qu C."/>
            <person name="Quiroz J."/>
            <person name="Raj R."/>
            <person name="Weissenberger G."/>
            <person name="Xin Y."/>
            <person name="Zou X."/>
            <person name="Han Y."/>
            <person name="Worley K."/>
            <person name="Muzny D."/>
            <person name="Gibbs R."/>
        </authorList>
    </citation>
    <scope>NUCLEOTIDE SEQUENCE</scope>
    <source>
        <strain evidence="2">HAZT.00-mixed</strain>
        <tissue evidence="2">Whole organism</tissue>
    </source>
</reference>
<dbReference type="AlphaFoldDB" id="A0A6A0H478"/>
<evidence type="ECO:0000256" key="1">
    <source>
        <dbReference type="SAM" id="MobiDB-lite"/>
    </source>
</evidence>
<evidence type="ECO:0000313" key="2">
    <source>
        <dbReference type="EMBL" id="KAA0199111.1"/>
    </source>
</evidence>
<accession>A0A6A0H478</accession>
<organism evidence="2">
    <name type="scientific">Hyalella azteca</name>
    <name type="common">Amphipod</name>
    <dbReference type="NCBI Taxonomy" id="294128"/>
    <lineage>
        <taxon>Eukaryota</taxon>
        <taxon>Metazoa</taxon>
        <taxon>Ecdysozoa</taxon>
        <taxon>Arthropoda</taxon>
        <taxon>Crustacea</taxon>
        <taxon>Multicrustacea</taxon>
        <taxon>Malacostraca</taxon>
        <taxon>Eumalacostraca</taxon>
        <taxon>Peracarida</taxon>
        <taxon>Amphipoda</taxon>
        <taxon>Senticaudata</taxon>
        <taxon>Talitrida</taxon>
        <taxon>Talitroidea</taxon>
        <taxon>Hyalellidae</taxon>
        <taxon>Hyalella</taxon>
    </lineage>
</organism>
<proteinExistence type="predicted"/>
<sequence length="137" mass="14634">MATTDTVPDMAAVYLVPHTAATDPVPHMATTDLVLHVASIDPIPHMAATDSIPHMAATDHFSHMPSVDIVPHMAANRSSFSHGGNRSFTWYQARPGSCVVVACRSFTSSGILGSSSRPQRRTPPYRRRTRGSPAAAA</sequence>
<reference evidence="2" key="3">
    <citation type="submission" date="2019-06" db="EMBL/GenBank/DDBJ databases">
        <authorList>
            <person name="Poynton C."/>
            <person name="Hasenbein S."/>
            <person name="Benoit J.B."/>
            <person name="Sepulveda M.S."/>
            <person name="Poelchau M.F."/>
            <person name="Murali S.C."/>
            <person name="Chen S."/>
            <person name="Glastad K.M."/>
            <person name="Werren J.H."/>
            <person name="Vineis J.H."/>
            <person name="Bowen J.L."/>
            <person name="Friedrich M."/>
            <person name="Jones J."/>
            <person name="Robertson H.M."/>
            <person name="Feyereisen R."/>
            <person name="Mechler-Hickson A."/>
            <person name="Mathers N."/>
            <person name="Lee C.E."/>
            <person name="Colbourne J.K."/>
            <person name="Biales A."/>
            <person name="Johnston J.S."/>
            <person name="Wellborn G.A."/>
            <person name="Rosendale A.J."/>
            <person name="Cridge A.G."/>
            <person name="Munoz-Torres M.C."/>
            <person name="Bain P.A."/>
            <person name="Manny A.R."/>
            <person name="Major K.M."/>
            <person name="Lambert F.N."/>
            <person name="Vulpe C.D."/>
            <person name="Tuck P."/>
            <person name="Blalock B.J."/>
            <person name="Lin Y.-Y."/>
            <person name="Smith M.E."/>
            <person name="Ochoa-Acuna H."/>
            <person name="Chen M.-J.M."/>
            <person name="Childers C.P."/>
            <person name="Qu J."/>
            <person name="Dugan S."/>
            <person name="Lee S.L."/>
            <person name="Chao H."/>
            <person name="Dinh H."/>
            <person name="Han Y."/>
            <person name="Doddapaneni H."/>
            <person name="Worley K.C."/>
            <person name="Muzny D.M."/>
            <person name="Gibbs R.A."/>
            <person name="Richards S."/>
        </authorList>
    </citation>
    <scope>NUCLEOTIDE SEQUENCE</scope>
    <source>
        <strain evidence="2">HAZT.00-mixed</strain>
        <tissue evidence="2">Whole organism</tissue>
    </source>
</reference>
<reference evidence="2" key="2">
    <citation type="journal article" date="2018" name="Environ. Sci. Technol.">
        <title>The Toxicogenome of Hyalella azteca: A Model for Sediment Ecotoxicology and Evolutionary Toxicology.</title>
        <authorList>
            <person name="Poynton H.C."/>
            <person name="Hasenbein S."/>
            <person name="Benoit J.B."/>
            <person name="Sepulveda M.S."/>
            <person name="Poelchau M.F."/>
            <person name="Hughes D.S.T."/>
            <person name="Murali S.C."/>
            <person name="Chen S."/>
            <person name="Glastad K.M."/>
            <person name="Goodisman M.A.D."/>
            <person name="Werren J.H."/>
            <person name="Vineis J.H."/>
            <person name="Bowen J.L."/>
            <person name="Friedrich M."/>
            <person name="Jones J."/>
            <person name="Robertson H.M."/>
            <person name="Feyereisen R."/>
            <person name="Mechler-Hickson A."/>
            <person name="Mathers N."/>
            <person name="Lee C.E."/>
            <person name="Colbourne J.K."/>
            <person name="Biales A."/>
            <person name="Johnston J.S."/>
            <person name="Wellborn G.A."/>
            <person name="Rosendale A.J."/>
            <person name="Cridge A.G."/>
            <person name="Munoz-Torres M.C."/>
            <person name="Bain P.A."/>
            <person name="Manny A.R."/>
            <person name="Major K.M."/>
            <person name="Lambert F.N."/>
            <person name="Vulpe C.D."/>
            <person name="Tuck P."/>
            <person name="Blalock B.J."/>
            <person name="Lin Y.Y."/>
            <person name="Smith M.E."/>
            <person name="Ochoa-Acuna H."/>
            <person name="Chen M.M."/>
            <person name="Childers C.P."/>
            <person name="Qu J."/>
            <person name="Dugan S."/>
            <person name="Lee S.L."/>
            <person name="Chao H."/>
            <person name="Dinh H."/>
            <person name="Han Y."/>
            <person name="Doddapaneni H."/>
            <person name="Worley K.C."/>
            <person name="Muzny D.M."/>
            <person name="Gibbs R.A."/>
            <person name="Richards S."/>
        </authorList>
    </citation>
    <scope>NUCLEOTIDE SEQUENCE</scope>
    <source>
        <strain evidence="2">HAZT.00-mixed</strain>
        <tissue evidence="2">Whole organism</tissue>
    </source>
</reference>
<feature type="compositionally biased region" description="Basic residues" evidence="1">
    <location>
        <begin position="118"/>
        <end position="130"/>
    </location>
</feature>
<protein>
    <submittedName>
        <fullName evidence="2">Uncharacterized protein</fullName>
    </submittedName>
</protein>
<name>A0A6A0H478_HYAAZ</name>